<dbReference type="Proteomes" id="UP000256708">
    <property type="component" value="Unassembled WGS sequence"/>
</dbReference>
<feature type="domain" description="Glycosyltransferase 2-like" evidence="2">
    <location>
        <begin position="431"/>
        <end position="557"/>
    </location>
</feature>
<dbReference type="EMBL" id="QRGR01000004">
    <property type="protein sequence ID" value="RDV16435.1"/>
    <property type="molecule type" value="Genomic_DNA"/>
</dbReference>
<reference evidence="5" key="1">
    <citation type="submission" date="2018-08" db="EMBL/GenBank/DDBJ databases">
        <authorList>
            <person name="Liu Z.-W."/>
            <person name="Du Z.-J."/>
        </authorList>
    </citation>
    <scope>NUCLEOTIDE SEQUENCE [LARGE SCALE GENOMIC DNA]</scope>
    <source>
        <strain evidence="5">H4X</strain>
    </source>
</reference>
<dbReference type="InterPro" id="IPR050834">
    <property type="entry name" value="Glycosyltransf_2"/>
</dbReference>
<name>A0A3D8LGA8_9BACT</name>
<feature type="domain" description="Glycosyl transferase family 1" evidence="1">
    <location>
        <begin position="211"/>
        <end position="377"/>
    </location>
</feature>
<dbReference type="SUPFAM" id="SSF53448">
    <property type="entry name" value="Nucleotide-diphospho-sugar transferases"/>
    <property type="match status" value="1"/>
</dbReference>
<evidence type="ECO:0000313" key="5">
    <source>
        <dbReference type="Proteomes" id="UP000256708"/>
    </source>
</evidence>
<sequence>MKYWLLTTEFPPFYGGGISTYNFYTAKMLTQKGHQVSVFVNDQTVKDIVVSYSGGARIIRFNPVSTNSTAFLGHTTSLSYEFAHIIRKFVEREGKPDVIEAQEYLGIAYYLLQYKYLKYDWCKDIFMLITMHSPAYLYLEYNHVPLFQYPNYWIGEMERFCIQAADIVISPSQYLIDEVRKRAEFSHTNFYVIPNPFEFQIDTQTLEAPAIQEEIVFFGKLSAQKGTFRLLHYFKELWDNGFADSLFLIGGQDIVYHPEGNTMGNIVRKNYKEYVDKGLLRLESQLKPADIINRLARAKIAIVPSTVDNLPYVVMEMMSLGIVVLVSKQGGQSEVVTDSVDGFVFDHDQAGSFSSQLYKILRLNSKQRAAISANAVKRIANAYNLNTIYERKIIVVKAMLERDISKKDFPFIKLSAHQGKRVTVSSKGSLSVVIPYFNMGQYIDETVESLLNSSLHPAEIIIVNDGSTVYESIVKLQQYRSDSRFRVIDITNQGLANARNTGAESAKGEYLAFLDADDKVAPTYYEKAVKVLKEYSNVQFVGAWTQYFEGSNKVWPTFSPEPPLILFHNLVNSSALVYKRSAFLAAGKNDRNMPFQGLEDYESVISLSSKGFSGVVIPETLFYYRVRKNSMIRGVSKVKKQILIDYICSKHRDFYATFATDIYSLVSANGSGTKLDNPSKDLQLNSNIPFNNQLAKELLSFIKRNKHLKHIAYRAYNILNKYSL</sequence>
<comment type="caution">
    <text evidence="4">The sequence shown here is derived from an EMBL/GenBank/DDBJ whole genome shotgun (WGS) entry which is preliminary data.</text>
</comment>
<dbReference type="Pfam" id="PF00534">
    <property type="entry name" value="Glycos_transf_1"/>
    <property type="match status" value="1"/>
</dbReference>
<dbReference type="CDD" id="cd03801">
    <property type="entry name" value="GT4_PimA-like"/>
    <property type="match status" value="1"/>
</dbReference>
<gene>
    <name evidence="4" type="ORF">DXT99_04335</name>
</gene>
<dbReference type="Pfam" id="PF13439">
    <property type="entry name" value="Glyco_transf_4"/>
    <property type="match status" value="1"/>
</dbReference>
<accession>A0A3D8LGA8</accession>
<proteinExistence type="predicted"/>
<dbReference type="CDD" id="cd00761">
    <property type="entry name" value="Glyco_tranf_GTA_type"/>
    <property type="match status" value="1"/>
</dbReference>
<dbReference type="InterPro" id="IPR029044">
    <property type="entry name" value="Nucleotide-diphossugar_trans"/>
</dbReference>
<dbReference type="Gene3D" id="3.40.50.2000">
    <property type="entry name" value="Glycogen Phosphorylase B"/>
    <property type="match status" value="2"/>
</dbReference>
<keyword evidence="4" id="KW-0808">Transferase</keyword>
<dbReference type="Gene3D" id="3.90.550.10">
    <property type="entry name" value="Spore Coat Polysaccharide Biosynthesis Protein SpsA, Chain A"/>
    <property type="match status" value="1"/>
</dbReference>
<evidence type="ECO:0000259" key="2">
    <source>
        <dbReference type="Pfam" id="PF00535"/>
    </source>
</evidence>
<evidence type="ECO:0000259" key="3">
    <source>
        <dbReference type="Pfam" id="PF13439"/>
    </source>
</evidence>
<dbReference type="InterPro" id="IPR028098">
    <property type="entry name" value="Glyco_trans_4-like_N"/>
</dbReference>
<dbReference type="SUPFAM" id="SSF53756">
    <property type="entry name" value="UDP-Glycosyltransferase/glycogen phosphorylase"/>
    <property type="match status" value="1"/>
</dbReference>
<dbReference type="Pfam" id="PF00535">
    <property type="entry name" value="Glycos_transf_2"/>
    <property type="match status" value="1"/>
</dbReference>
<dbReference type="AlphaFoldDB" id="A0A3D8LGA8"/>
<keyword evidence="5" id="KW-1185">Reference proteome</keyword>
<dbReference type="OrthoDB" id="6638511at2"/>
<dbReference type="PANTHER" id="PTHR43685">
    <property type="entry name" value="GLYCOSYLTRANSFERASE"/>
    <property type="match status" value="1"/>
</dbReference>
<dbReference type="RefSeq" id="WP_115564295.1">
    <property type="nucleotide sequence ID" value="NZ_QRGR01000004.1"/>
</dbReference>
<protein>
    <submittedName>
        <fullName evidence="4">Glycosyltransferase</fullName>
    </submittedName>
</protein>
<organism evidence="4 5">
    <name type="scientific">Pontibacter diazotrophicus</name>
    <dbReference type="NCBI Taxonomy" id="1400979"/>
    <lineage>
        <taxon>Bacteria</taxon>
        <taxon>Pseudomonadati</taxon>
        <taxon>Bacteroidota</taxon>
        <taxon>Cytophagia</taxon>
        <taxon>Cytophagales</taxon>
        <taxon>Hymenobacteraceae</taxon>
        <taxon>Pontibacter</taxon>
    </lineage>
</organism>
<evidence type="ECO:0000313" key="4">
    <source>
        <dbReference type="EMBL" id="RDV16435.1"/>
    </source>
</evidence>
<evidence type="ECO:0000259" key="1">
    <source>
        <dbReference type="Pfam" id="PF00534"/>
    </source>
</evidence>
<dbReference type="GO" id="GO:0016757">
    <property type="term" value="F:glycosyltransferase activity"/>
    <property type="evidence" value="ECO:0007669"/>
    <property type="project" value="InterPro"/>
</dbReference>
<feature type="domain" description="Glycosyltransferase subfamily 4-like N-terminal" evidence="3">
    <location>
        <begin position="16"/>
        <end position="196"/>
    </location>
</feature>
<dbReference type="InterPro" id="IPR001296">
    <property type="entry name" value="Glyco_trans_1"/>
</dbReference>
<dbReference type="PANTHER" id="PTHR43685:SF2">
    <property type="entry name" value="GLYCOSYLTRANSFERASE 2-LIKE DOMAIN-CONTAINING PROTEIN"/>
    <property type="match status" value="1"/>
</dbReference>
<dbReference type="InterPro" id="IPR001173">
    <property type="entry name" value="Glyco_trans_2-like"/>
</dbReference>